<evidence type="ECO:0000256" key="6">
    <source>
        <dbReference type="ARBA" id="ARBA00022777"/>
    </source>
</evidence>
<dbReference type="InterPro" id="IPR050187">
    <property type="entry name" value="Lipid_Phosphate_FormReg"/>
</dbReference>
<evidence type="ECO:0000256" key="2">
    <source>
        <dbReference type="ARBA" id="ARBA00022516"/>
    </source>
</evidence>
<evidence type="ECO:0000256" key="8">
    <source>
        <dbReference type="ARBA" id="ARBA00022842"/>
    </source>
</evidence>
<accession>A0A5J5IR92</accession>
<keyword evidence="11" id="KW-1208">Phospholipid metabolism</keyword>
<dbReference type="NCBIfam" id="TIGR00147">
    <property type="entry name" value="YegS/Rv2252/BmrU family lipid kinase"/>
    <property type="match status" value="1"/>
</dbReference>
<dbReference type="Pfam" id="PF19279">
    <property type="entry name" value="YegS_C"/>
    <property type="match status" value="1"/>
</dbReference>
<proteinExistence type="predicted"/>
<evidence type="ECO:0000256" key="5">
    <source>
        <dbReference type="ARBA" id="ARBA00022741"/>
    </source>
</evidence>
<evidence type="ECO:0000256" key="7">
    <source>
        <dbReference type="ARBA" id="ARBA00022840"/>
    </source>
</evidence>
<dbReference type="InterPro" id="IPR045540">
    <property type="entry name" value="YegS/DAGK_C"/>
</dbReference>
<dbReference type="SMART" id="SM00046">
    <property type="entry name" value="DAGKc"/>
    <property type="match status" value="1"/>
</dbReference>
<evidence type="ECO:0000256" key="9">
    <source>
        <dbReference type="ARBA" id="ARBA00023098"/>
    </source>
</evidence>
<evidence type="ECO:0000256" key="1">
    <source>
        <dbReference type="ARBA" id="ARBA00001946"/>
    </source>
</evidence>
<keyword evidence="2" id="KW-0444">Lipid biosynthesis</keyword>
<dbReference type="InterPro" id="IPR005218">
    <property type="entry name" value="Diacylglycerol/lipid_kinase"/>
</dbReference>
<keyword evidence="4" id="KW-0479">Metal-binding</keyword>
<feature type="domain" description="DAGKc" evidence="12">
    <location>
        <begin position="1"/>
        <end position="129"/>
    </location>
</feature>
<comment type="caution">
    <text evidence="13">The sequence shown here is derived from an EMBL/GenBank/DDBJ whole genome shotgun (WGS) entry which is preliminary data.</text>
</comment>
<evidence type="ECO:0000256" key="11">
    <source>
        <dbReference type="ARBA" id="ARBA00023264"/>
    </source>
</evidence>
<keyword evidence="7" id="KW-0067">ATP-binding</keyword>
<gene>
    <name evidence="13" type="ORF">FW778_08660</name>
</gene>
<keyword evidence="10" id="KW-0594">Phospholipid biosynthesis</keyword>
<dbReference type="EMBL" id="VYQF01000001">
    <property type="protein sequence ID" value="KAA9042072.1"/>
    <property type="molecule type" value="Genomic_DNA"/>
</dbReference>
<dbReference type="InterPro" id="IPR001206">
    <property type="entry name" value="Diacylglycerol_kinase_cat_dom"/>
</dbReference>
<dbReference type="SUPFAM" id="SSF111331">
    <property type="entry name" value="NAD kinase/diacylglycerol kinase-like"/>
    <property type="match status" value="1"/>
</dbReference>
<dbReference type="PROSITE" id="PS50146">
    <property type="entry name" value="DAGK"/>
    <property type="match status" value="1"/>
</dbReference>
<dbReference type="GO" id="GO:0046872">
    <property type="term" value="F:metal ion binding"/>
    <property type="evidence" value="ECO:0007669"/>
    <property type="project" value="UniProtKB-KW"/>
</dbReference>
<evidence type="ECO:0000259" key="12">
    <source>
        <dbReference type="PROSITE" id="PS50146"/>
    </source>
</evidence>
<dbReference type="GO" id="GO:0008654">
    <property type="term" value="P:phospholipid biosynthetic process"/>
    <property type="evidence" value="ECO:0007669"/>
    <property type="project" value="UniProtKB-KW"/>
</dbReference>
<name>A0A5J5IR92_9BACT</name>
<dbReference type="AlphaFoldDB" id="A0A5J5IR92"/>
<keyword evidence="6 13" id="KW-0418">Kinase</keyword>
<dbReference type="Gene3D" id="3.40.50.10330">
    <property type="entry name" value="Probable inorganic polyphosphate/atp-NAD kinase, domain 1"/>
    <property type="match status" value="1"/>
</dbReference>
<evidence type="ECO:0000256" key="4">
    <source>
        <dbReference type="ARBA" id="ARBA00022723"/>
    </source>
</evidence>
<keyword evidence="8" id="KW-0460">Magnesium</keyword>
<keyword evidence="14" id="KW-1185">Reference proteome</keyword>
<evidence type="ECO:0000256" key="3">
    <source>
        <dbReference type="ARBA" id="ARBA00022679"/>
    </source>
</evidence>
<dbReference type="GO" id="GO:0005886">
    <property type="term" value="C:plasma membrane"/>
    <property type="evidence" value="ECO:0007669"/>
    <property type="project" value="TreeGrafter"/>
</dbReference>
<dbReference type="PANTHER" id="PTHR12358">
    <property type="entry name" value="SPHINGOSINE KINASE"/>
    <property type="match status" value="1"/>
</dbReference>
<dbReference type="GO" id="GO:0005524">
    <property type="term" value="F:ATP binding"/>
    <property type="evidence" value="ECO:0007669"/>
    <property type="project" value="UniProtKB-KW"/>
</dbReference>
<dbReference type="Proteomes" id="UP000326903">
    <property type="component" value="Unassembled WGS sequence"/>
</dbReference>
<sequence length="298" mass="33265">MRNILFFINPISGTRNKLQLEKKIVQKCEEHNIGFKILFTAADGNYSFLREQIKQDKVTDVVICGGDGTLSPVISSLLNVKVNIGIIPTGSGNGLAFTAKIPRSVDKALEIIFKGKTSCVDSFLINGKLSCMLCGIGLDAQVAYDFSLQKKRGLSTYIKQTFKNFLAATPYHFELKVRDTTFKVDAFFICIANSNQFGNNFTIAPEASLNDGLLDIIVVKKMSKLRIIWSVFKQMKTGKIITFEEKNFHKKNILYFQTGSLQIINPEMAPLHIDGDHAPTAKKFDIEILPSAFTLIRP</sequence>
<dbReference type="InterPro" id="IPR017438">
    <property type="entry name" value="ATP-NAD_kinase_N"/>
</dbReference>
<comment type="cofactor">
    <cofactor evidence="1">
        <name>Mg(2+)</name>
        <dbReference type="ChEBI" id="CHEBI:18420"/>
    </cofactor>
</comment>
<evidence type="ECO:0000256" key="10">
    <source>
        <dbReference type="ARBA" id="ARBA00023209"/>
    </source>
</evidence>
<dbReference type="PANTHER" id="PTHR12358:SF106">
    <property type="entry name" value="LIPID KINASE YEGS"/>
    <property type="match status" value="1"/>
</dbReference>
<dbReference type="InterPro" id="IPR016064">
    <property type="entry name" value="NAD/diacylglycerol_kinase_sf"/>
</dbReference>
<dbReference type="GO" id="GO:0016301">
    <property type="term" value="F:kinase activity"/>
    <property type="evidence" value="ECO:0007669"/>
    <property type="project" value="UniProtKB-KW"/>
</dbReference>
<reference evidence="13 14" key="1">
    <citation type="submission" date="2019-09" db="EMBL/GenBank/DDBJ databases">
        <title>Draft genome sequence of Ginsengibacter sp. BR5-29.</title>
        <authorList>
            <person name="Im W.-T."/>
        </authorList>
    </citation>
    <scope>NUCLEOTIDE SEQUENCE [LARGE SCALE GENOMIC DNA]</scope>
    <source>
        <strain evidence="13 14">BR5-29</strain>
    </source>
</reference>
<keyword evidence="3" id="KW-0808">Transferase</keyword>
<dbReference type="Pfam" id="PF00781">
    <property type="entry name" value="DAGK_cat"/>
    <property type="match status" value="1"/>
</dbReference>
<dbReference type="Gene3D" id="2.60.200.40">
    <property type="match status" value="1"/>
</dbReference>
<protein>
    <submittedName>
        <fullName evidence="13">Diacylglycerol kinase family lipid kinase</fullName>
    </submittedName>
</protein>
<keyword evidence="5" id="KW-0547">Nucleotide-binding</keyword>
<dbReference type="RefSeq" id="WP_150414201.1">
    <property type="nucleotide sequence ID" value="NZ_VYQF01000001.1"/>
</dbReference>
<evidence type="ECO:0000313" key="14">
    <source>
        <dbReference type="Proteomes" id="UP000326903"/>
    </source>
</evidence>
<keyword evidence="9" id="KW-0443">Lipid metabolism</keyword>
<evidence type="ECO:0000313" key="13">
    <source>
        <dbReference type="EMBL" id="KAA9042072.1"/>
    </source>
</evidence>
<organism evidence="13 14">
    <name type="scientific">Ginsengibacter hankyongi</name>
    <dbReference type="NCBI Taxonomy" id="2607284"/>
    <lineage>
        <taxon>Bacteria</taxon>
        <taxon>Pseudomonadati</taxon>
        <taxon>Bacteroidota</taxon>
        <taxon>Chitinophagia</taxon>
        <taxon>Chitinophagales</taxon>
        <taxon>Chitinophagaceae</taxon>
        <taxon>Ginsengibacter</taxon>
    </lineage>
</organism>